<protein>
    <recommendedName>
        <fullName evidence="5">Chromo domain-containing protein</fullName>
    </recommendedName>
</protein>
<feature type="compositionally biased region" description="Basic and acidic residues" evidence="4">
    <location>
        <begin position="95"/>
        <end position="109"/>
    </location>
</feature>
<dbReference type="InterPro" id="IPR016197">
    <property type="entry name" value="Chromo-like_dom_sf"/>
</dbReference>
<dbReference type="PANTHER" id="PTHR22812">
    <property type="entry name" value="CHROMOBOX PROTEIN"/>
    <property type="match status" value="1"/>
</dbReference>
<evidence type="ECO:0000256" key="4">
    <source>
        <dbReference type="SAM" id="MobiDB-lite"/>
    </source>
</evidence>
<name>A0A8H5E8W8_9HYPO</name>
<dbReference type="CDD" id="cd00024">
    <property type="entry name" value="CD_CSD"/>
    <property type="match status" value="1"/>
</dbReference>
<comment type="subunit">
    <text evidence="2">Component of the NuA4 histone acetyltransferase complex.</text>
</comment>
<dbReference type="AlphaFoldDB" id="A0A8H5E8W8"/>
<dbReference type="SUPFAM" id="SSF54160">
    <property type="entry name" value="Chromo domain-like"/>
    <property type="match status" value="1"/>
</dbReference>
<feature type="compositionally biased region" description="Acidic residues" evidence="4">
    <location>
        <begin position="24"/>
        <end position="33"/>
    </location>
</feature>
<evidence type="ECO:0000256" key="1">
    <source>
        <dbReference type="ARBA" id="ARBA00004123"/>
    </source>
</evidence>
<feature type="domain" description="Chromo" evidence="5">
    <location>
        <begin position="38"/>
        <end position="97"/>
    </location>
</feature>
<comment type="subcellular location">
    <subcellularLocation>
        <location evidence="1">Nucleus</location>
    </subcellularLocation>
</comment>
<evidence type="ECO:0000259" key="5">
    <source>
        <dbReference type="PROSITE" id="PS50013"/>
    </source>
</evidence>
<dbReference type="InterPro" id="IPR000953">
    <property type="entry name" value="Chromo/chromo_shadow_dom"/>
</dbReference>
<feature type="region of interest" description="Disordered" evidence="4">
    <location>
        <begin position="84"/>
        <end position="136"/>
    </location>
</feature>
<dbReference type="GO" id="GO:0005634">
    <property type="term" value="C:nucleus"/>
    <property type="evidence" value="ECO:0007669"/>
    <property type="project" value="UniProtKB-SubCell"/>
</dbReference>
<proteinExistence type="predicted"/>
<dbReference type="InterPro" id="IPR051219">
    <property type="entry name" value="Heterochromatin_chromo-domain"/>
</dbReference>
<evidence type="ECO:0000313" key="7">
    <source>
        <dbReference type="Proteomes" id="UP000573603"/>
    </source>
</evidence>
<dbReference type="EMBL" id="JABEVY010000075">
    <property type="protein sequence ID" value="KAF5251107.1"/>
    <property type="molecule type" value="Genomic_DNA"/>
</dbReference>
<reference evidence="6 7" key="1">
    <citation type="journal article" date="2020" name="BMC Genomics">
        <title>Correction to: Identification and distribution of gene clusters required for synthesis of sphingolipid metabolism inhibitors in diverse species of the filamentous fungus Fusarium.</title>
        <authorList>
            <person name="Kim H.S."/>
            <person name="Lohmar J.M."/>
            <person name="Busman M."/>
            <person name="Brown D.W."/>
            <person name="Naumann T.A."/>
            <person name="Divon H.H."/>
            <person name="Lysoe E."/>
            <person name="Uhlig S."/>
            <person name="Proctor R.H."/>
        </authorList>
    </citation>
    <scope>NUCLEOTIDE SEQUENCE [LARGE SCALE GENOMIC DNA]</scope>
    <source>
        <strain evidence="6 7">NRRL 25214</strain>
    </source>
</reference>
<feature type="region of interest" description="Disordered" evidence="4">
    <location>
        <begin position="1"/>
        <end position="36"/>
    </location>
</feature>
<evidence type="ECO:0000256" key="3">
    <source>
        <dbReference type="ARBA" id="ARBA00023242"/>
    </source>
</evidence>
<organism evidence="6 7">
    <name type="scientific">Fusarium anthophilum</name>
    <dbReference type="NCBI Taxonomy" id="48485"/>
    <lineage>
        <taxon>Eukaryota</taxon>
        <taxon>Fungi</taxon>
        <taxon>Dikarya</taxon>
        <taxon>Ascomycota</taxon>
        <taxon>Pezizomycotina</taxon>
        <taxon>Sordariomycetes</taxon>
        <taxon>Hypocreomycetidae</taxon>
        <taxon>Hypocreales</taxon>
        <taxon>Nectriaceae</taxon>
        <taxon>Fusarium</taxon>
        <taxon>Fusarium fujikuroi species complex</taxon>
    </lineage>
</organism>
<feature type="compositionally biased region" description="Basic and acidic residues" evidence="4">
    <location>
        <begin position="120"/>
        <end position="136"/>
    </location>
</feature>
<dbReference type="Gene3D" id="2.40.50.40">
    <property type="match status" value="1"/>
</dbReference>
<keyword evidence="3" id="KW-0539">Nucleus</keyword>
<evidence type="ECO:0000313" key="6">
    <source>
        <dbReference type="EMBL" id="KAF5251107.1"/>
    </source>
</evidence>
<dbReference type="GO" id="GO:0006338">
    <property type="term" value="P:chromatin remodeling"/>
    <property type="evidence" value="ECO:0007669"/>
    <property type="project" value="UniProtKB-ARBA"/>
</dbReference>
<keyword evidence="7" id="KW-1185">Reference proteome</keyword>
<evidence type="ECO:0000256" key="2">
    <source>
        <dbReference type="ARBA" id="ARBA00011353"/>
    </source>
</evidence>
<dbReference type="PROSITE" id="PS50013">
    <property type="entry name" value="CHROMO_2"/>
    <property type="match status" value="1"/>
</dbReference>
<gene>
    <name evidence="6" type="ORF">FANTH_3770</name>
</gene>
<accession>A0A8H5E8W8</accession>
<sequence>MAPASTLTTRPRRGRDEKPAINYAEEENSDSEPDSQVYEVENIKGDRTEEDGTVSLLVKWKGFEEEDWVPKKNFEKVGKDILDDYDKRKAKRRKPIAESDAISRTKRPSDNTSSGRSKRQKVEKGKTRDETATSLTTEKKSLFKHYENHLIAPLEGELMLENTMETLSSLSTAEKPTAACKSCDDEIGRIINLGRSDDGLLTFSITWENGEETKGEGATVLDCNSTSLQALSLKKKERRNGSRKVKWHRTV</sequence>
<dbReference type="Proteomes" id="UP000573603">
    <property type="component" value="Unassembled WGS sequence"/>
</dbReference>
<comment type="caution">
    <text evidence="6">The sequence shown here is derived from an EMBL/GenBank/DDBJ whole genome shotgun (WGS) entry which is preliminary data.</text>
</comment>